<accession>A0A4Z2DHT8</accession>
<feature type="non-terminal residue" evidence="2">
    <location>
        <position position="1"/>
    </location>
</feature>
<name>A0A4Z2DHT8_SCHJA</name>
<evidence type="ECO:0000256" key="1">
    <source>
        <dbReference type="SAM" id="MobiDB-lite"/>
    </source>
</evidence>
<dbReference type="Proteomes" id="UP000311919">
    <property type="component" value="Unassembled WGS sequence"/>
</dbReference>
<feature type="non-terminal residue" evidence="2">
    <location>
        <position position="85"/>
    </location>
</feature>
<evidence type="ECO:0000313" key="3">
    <source>
        <dbReference type="Proteomes" id="UP000311919"/>
    </source>
</evidence>
<sequence>ISTIRSRLSGPMVKRCRGARGSWVRSPPGSCPVFPGDHWLSGSDKFITILRLTFSGNQRIPENTTHAKSAKSDSCWEPDKQNPST</sequence>
<organism evidence="2 3">
    <name type="scientific">Schistosoma japonicum</name>
    <name type="common">Blood fluke</name>
    <dbReference type="NCBI Taxonomy" id="6182"/>
    <lineage>
        <taxon>Eukaryota</taxon>
        <taxon>Metazoa</taxon>
        <taxon>Spiralia</taxon>
        <taxon>Lophotrochozoa</taxon>
        <taxon>Platyhelminthes</taxon>
        <taxon>Trematoda</taxon>
        <taxon>Digenea</taxon>
        <taxon>Strigeidida</taxon>
        <taxon>Schistosomatoidea</taxon>
        <taxon>Schistosomatidae</taxon>
        <taxon>Schistosoma</taxon>
    </lineage>
</organism>
<comment type="caution">
    <text evidence="2">The sequence shown here is derived from an EMBL/GenBank/DDBJ whole genome shotgun (WGS) entry which is preliminary data.</text>
</comment>
<evidence type="ECO:0000313" key="2">
    <source>
        <dbReference type="EMBL" id="TNN16025.1"/>
    </source>
</evidence>
<reference evidence="2 3" key="1">
    <citation type="submission" date="2019-03" db="EMBL/GenBank/DDBJ databases">
        <title>An improved genome assembly of the fluke Schistosoma japonicum.</title>
        <authorList>
            <person name="Hu W."/>
            <person name="Luo F."/>
            <person name="Yin M."/>
            <person name="Mo X."/>
            <person name="Sun C."/>
            <person name="Wu Q."/>
            <person name="Zhu B."/>
            <person name="Xiang M."/>
            <person name="Wang J."/>
            <person name="Wang Y."/>
            <person name="Zhang T."/>
            <person name="Xu B."/>
            <person name="Zheng H."/>
            <person name="Feng Z."/>
        </authorList>
    </citation>
    <scope>NUCLEOTIDE SEQUENCE [LARGE SCALE GENOMIC DNA]</scope>
    <source>
        <strain evidence="2">HuSjv2</strain>
        <tissue evidence="2">Worms</tissue>
    </source>
</reference>
<proteinExistence type="predicted"/>
<gene>
    <name evidence="2" type="ORF">EWB00_000840</name>
</gene>
<dbReference type="EMBL" id="SKCS01000136">
    <property type="protein sequence ID" value="TNN16025.1"/>
    <property type="molecule type" value="Genomic_DNA"/>
</dbReference>
<feature type="region of interest" description="Disordered" evidence="1">
    <location>
        <begin position="61"/>
        <end position="85"/>
    </location>
</feature>
<dbReference type="AlphaFoldDB" id="A0A4Z2DHT8"/>
<protein>
    <submittedName>
        <fullName evidence="2">Uncharacterized protein</fullName>
    </submittedName>
</protein>
<keyword evidence="3" id="KW-1185">Reference proteome</keyword>